<comment type="caution">
    <text evidence="3">The sequence shown here is derived from an EMBL/GenBank/DDBJ whole genome shotgun (WGS) entry which is preliminary data.</text>
</comment>
<dbReference type="AlphaFoldDB" id="A0A1R2BCS1"/>
<feature type="region of interest" description="Disordered" evidence="2">
    <location>
        <begin position="1"/>
        <end position="43"/>
    </location>
</feature>
<dbReference type="OrthoDB" id="320078at2759"/>
<feature type="compositionally biased region" description="Polar residues" evidence="2">
    <location>
        <begin position="32"/>
        <end position="43"/>
    </location>
</feature>
<feature type="compositionally biased region" description="Polar residues" evidence="2">
    <location>
        <begin position="7"/>
        <end position="26"/>
    </location>
</feature>
<reference evidence="3 4" key="1">
    <citation type="submission" date="2016-11" db="EMBL/GenBank/DDBJ databases">
        <title>The macronuclear genome of Stentor coeruleus: a giant cell with tiny introns.</title>
        <authorList>
            <person name="Slabodnick M."/>
            <person name="Ruby J.G."/>
            <person name="Reiff S.B."/>
            <person name="Swart E.C."/>
            <person name="Gosai S."/>
            <person name="Prabakaran S."/>
            <person name="Witkowska E."/>
            <person name="Larue G.E."/>
            <person name="Fisher S."/>
            <person name="Freeman R.M."/>
            <person name="Gunawardena J."/>
            <person name="Chu W."/>
            <person name="Stover N.A."/>
            <person name="Gregory B.D."/>
            <person name="Nowacki M."/>
            <person name="Derisi J."/>
            <person name="Roy S.W."/>
            <person name="Marshall W.F."/>
            <person name="Sood P."/>
        </authorList>
    </citation>
    <scope>NUCLEOTIDE SEQUENCE [LARGE SCALE GENOMIC DNA]</scope>
    <source>
        <strain evidence="3">WM001</strain>
    </source>
</reference>
<evidence type="ECO:0000256" key="1">
    <source>
        <dbReference type="SAM" id="Coils"/>
    </source>
</evidence>
<proteinExistence type="predicted"/>
<evidence type="ECO:0000313" key="3">
    <source>
        <dbReference type="EMBL" id="OMJ74445.1"/>
    </source>
</evidence>
<protein>
    <submittedName>
        <fullName evidence="3">Uncharacterized protein</fullName>
    </submittedName>
</protein>
<keyword evidence="4" id="KW-1185">Reference proteome</keyword>
<evidence type="ECO:0000256" key="2">
    <source>
        <dbReference type="SAM" id="MobiDB-lite"/>
    </source>
</evidence>
<name>A0A1R2BCS1_9CILI</name>
<keyword evidence="1" id="KW-0175">Coiled coil</keyword>
<sequence length="507" mass="57727">MSFAPRKSNTNISLSQSNSFRGSHPSTPKPSGKTQVKSQSMSKASEINDPLIKRIALLEDVVSNLQLQHDTFLPLLQIVDRVGDVLNLEEQANYFINSASELEVLISRQGINAKESFVNTENIIMPSSVAEGTGFSCRSLPEMQISLADIEASIHSMITKRKVNLKKQEVQCKEELLKIMQEIDVDLQEVKKEVIELQSALVSSGFKEFDVLDAKDQDLRGRVKTGMRQIDIALEEHALYGGKGGDNWLLEELSHRVDGSIKELNDYLEYKYRQLEIKFKQEFMSLKSQFEKVREETNQIEVIKNAVVKPSIEISQLCDKNKKIFGILENILKIEFNMIEDISINLNENLVDLNDKGRNLIKDLKSSSEEEKTRIFANAKVDFEQMLKGSWAEISTLQETLDNCNVSCRAELLRLEDNVNRIDVLKGNLEASGSKIRCEDFKHKQTAIKARIEEKQEFINKEIEELQKRLLGLWKGLNHEAQLGIEFIPKKPEQQVLFDQAEGIISE</sequence>
<gene>
    <name evidence="3" type="ORF">SteCoe_26626</name>
</gene>
<feature type="coiled-coil region" evidence="1">
    <location>
        <begin position="173"/>
        <end position="200"/>
    </location>
</feature>
<accession>A0A1R2BCS1</accession>
<organism evidence="3 4">
    <name type="scientific">Stentor coeruleus</name>
    <dbReference type="NCBI Taxonomy" id="5963"/>
    <lineage>
        <taxon>Eukaryota</taxon>
        <taxon>Sar</taxon>
        <taxon>Alveolata</taxon>
        <taxon>Ciliophora</taxon>
        <taxon>Postciliodesmatophora</taxon>
        <taxon>Heterotrichea</taxon>
        <taxon>Heterotrichida</taxon>
        <taxon>Stentoridae</taxon>
        <taxon>Stentor</taxon>
    </lineage>
</organism>
<dbReference type="EMBL" id="MPUH01000751">
    <property type="protein sequence ID" value="OMJ74445.1"/>
    <property type="molecule type" value="Genomic_DNA"/>
</dbReference>
<dbReference type="Proteomes" id="UP000187209">
    <property type="component" value="Unassembled WGS sequence"/>
</dbReference>
<evidence type="ECO:0000313" key="4">
    <source>
        <dbReference type="Proteomes" id="UP000187209"/>
    </source>
</evidence>